<dbReference type="GO" id="GO:0005739">
    <property type="term" value="C:mitochondrion"/>
    <property type="evidence" value="ECO:0007669"/>
    <property type="project" value="TreeGrafter"/>
</dbReference>
<evidence type="ECO:0000259" key="2">
    <source>
        <dbReference type="Pfam" id="PF03981"/>
    </source>
</evidence>
<dbReference type="GO" id="GO:0034551">
    <property type="term" value="P:mitochondrial respiratory chain complex III assembly"/>
    <property type="evidence" value="ECO:0007669"/>
    <property type="project" value="TreeGrafter"/>
</dbReference>
<organism evidence="3 4">
    <name type="scientific">Glossina austeni</name>
    <name type="common">Savannah tsetse fly</name>
    <dbReference type="NCBI Taxonomy" id="7395"/>
    <lineage>
        <taxon>Eukaryota</taxon>
        <taxon>Metazoa</taxon>
        <taxon>Ecdysozoa</taxon>
        <taxon>Arthropoda</taxon>
        <taxon>Hexapoda</taxon>
        <taxon>Insecta</taxon>
        <taxon>Pterygota</taxon>
        <taxon>Neoptera</taxon>
        <taxon>Endopterygota</taxon>
        <taxon>Diptera</taxon>
        <taxon>Brachycera</taxon>
        <taxon>Muscomorpha</taxon>
        <taxon>Hippoboscoidea</taxon>
        <taxon>Glossinidae</taxon>
        <taxon>Glossina</taxon>
    </lineage>
</organism>
<dbReference type="AlphaFoldDB" id="A0A1A9VYH0"/>
<name>A0A1A9VYH0_GLOAU</name>
<evidence type="ECO:0000256" key="1">
    <source>
        <dbReference type="ARBA" id="ARBA00006407"/>
    </source>
</evidence>
<reference evidence="3" key="1">
    <citation type="submission" date="2020-05" db="UniProtKB">
        <authorList>
            <consortium name="EnsemblMetazoa"/>
        </authorList>
    </citation>
    <scope>IDENTIFICATION</scope>
    <source>
        <strain evidence="3">TTRI</strain>
    </source>
</reference>
<dbReference type="EnsemblMetazoa" id="GAUT051763-RA">
    <property type="protein sequence ID" value="GAUT051763-PA"/>
    <property type="gene ID" value="GAUT051763"/>
</dbReference>
<evidence type="ECO:0000313" key="4">
    <source>
        <dbReference type="Proteomes" id="UP000078200"/>
    </source>
</evidence>
<dbReference type="PANTHER" id="PTHR12184">
    <property type="entry name" value="UBIQUINOL-CYTOCHROME C REDUCTASE COMPLEX ASSEMBLY FACTOR 1 FAMILY MEMBER"/>
    <property type="match status" value="1"/>
</dbReference>
<feature type="domain" description="Ubiquinol-cytochrome c chaperone" evidence="2">
    <location>
        <begin position="115"/>
        <end position="254"/>
    </location>
</feature>
<dbReference type="InterPro" id="IPR021150">
    <property type="entry name" value="Ubiq_cyt_c_chap"/>
</dbReference>
<dbReference type="InterPro" id="IPR007129">
    <property type="entry name" value="Ubiqinol_cyt_c_chaperone_CPB3"/>
</dbReference>
<dbReference type="PANTHER" id="PTHR12184:SF1">
    <property type="entry name" value="UBIQUINOL-CYTOCHROME-C REDUCTASE COMPLEX ASSEMBLY FACTOR 1"/>
    <property type="match status" value="1"/>
</dbReference>
<dbReference type="Proteomes" id="UP000078200">
    <property type="component" value="Unassembled WGS sequence"/>
</dbReference>
<dbReference type="VEuPathDB" id="VectorBase:GAUT051763"/>
<comment type="similarity">
    <text evidence="1">Belongs to the CBP3 family.</text>
</comment>
<keyword evidence="4" id="KW-1185">Reference proteome</keyword>
<dbReference type="STRING" id="7395.A0A1A9VYH0"/>
<evidence type="ECO:0000313" key="3">
    <source>
        <dbReference type="EnsemblMetazoa" id="GAUT051763-PA"/>
    </source>
</evidence>
<sequence length="266" mass="30612">MLSTRLLTKFNGCKSLLKPAIPSIDRVEKSLNISLPYTSIERNHKPFAALCLQRCQYCSTTAGVTSKSDEAEGNILKRVLNKVGLGPNLRTRLRVSSHLLYESVADKTNYLTFFQEFDMPNTFNSWFLVTELHVWMLLLRAMAEGPESGEDGRFMRNCIVEAMWGDVNARAKKLGSVSSSRIRQQIEELSEQFQAALIAYDEGIMSEDRVLATALWRRFFAMNCEDYNKIERLVKYVRVQVLMLDQLSREEFLIKPKVPWKNLDQI</sequence>
<dbReference type="Pfam" id="PF03981">
    <property type="entry name" value="Ubiq_cyt_C_chap"/>
    <property type="match status" value="1"/>
</dbReference>
<protein>
    <recommendedName>
        <fullName evidence="2">Ubiquinol-cytochrome c chaperone domain-containing protein</fullName>
    </recommendedName>
</protein>
<proteinExistence type="inferred from homology"/>
<accession>A0A1A9VYH0</accession>